<feature type="domain" description="HTH cro/C1-type" evidence="3">
    <location>
        <begin position="7"/>
        <end position="61"/>
    </location>
</feature>
<evidence type="ECO:0000256" key="1">
    <source>
        <dbReference type="ARBA" id="ARBA00023125"/>
    </source>
</evidence>
<feature type="transmembrane region" description="Helical" evidence="2">
    <location>
        <begin position="102"/>
        <end position="122"/>
    </location>
</feature>
<feature type="transmembrane region" description="Helical" evidence="2">
    <location>
        <begin position="300"/>
        <end position="319"/>
    </location>
</feature>
<evidence type="ECO:0000313" key="4">
    <source>
        <dbReference type="EMBL" id="HIQ81542.1"/>
    </source>
</evidence>
<dbReference type="EMBL" id="DVFZ01000006">
    <property type="protein sequence ID" value="HIQ81542.1"/>
    <property type="molecule type" value="Genomic_DNA"/>
</dbReference>
<feature type="transmembrane region" description="Helical" evidence="2">
    <location>
        <begin position="278"/>
        <end position="294"/>
    </location>
</feature>
<evidence type="ECO:0000313" key="5">
    <source>
        <dbReference type="Proteomes" id="UP000824260"/>
    </source>
</evidence>
<dbReference type="SMART" id="SM00530">
    <property type="entry name" value="HTH_XRE"/>
    <property type="match status" value="1"/>
</dbReference>
<dbReference type="AlphaFoldDB" id="A0A9D0ZJX7"/>
<sequence length="324" mass="35541">MIFAEKVLNLRRKNGWSQEELAEKAGVSRQSVSKWESAASIPDINKILELSRIFGVSTDYLLKDDMEDVEFIREDDGDGTRRVSLEEANAFLRDKRVQARQIARGVLLCILSPVLLILLGGLTEPNPWLAVSEGTAAGVGMMALLLLAAVAVATFILSGMRMKSYGHLDAGAFELEYGVAGVVREHWAAYEPVFTRCIVLGVTLCILSAAPLIVAGAMGVPEYVLPMLLALLLALAGLGVYLIVRVCIVKGSFDRLLREGDFRAEVIEDERRMERVGGVYWPIVTAAYLLWSFLSGGWHFTWVIWPAAALVFAAISAVVRRNGD</sequence>
<keyword evidence="2" id="KW-0812">Transmembrane</keyword>
<organism evidence="4 5">
    <name type="scientific">Candidatus Pullichristensenella stercorigallinarum</name>
    <dbReference type="NCBI Taxonomy" id="2840909"/>
    <lineage>
        <taxon>Bacteria</taxon>
        <taxon>Bacillati</taxon>
        <taxon>Bacillota</taxon>
        <taxon>Clostridia</taxon>
        <taxon>Candidatus Pullichristensenella</taxon>
    </lineage>
</organism>
<dbReference type="PANTHER" id="PTHR46558">
    <property type="entry name" value="TRACRIPTIONAL REGULATORY PROTEIN-RELATED-RELATED"/>
    <property type="match status" value="1"/>
</dbReference>
<dbReference type="InterPro" id="IPR001387">
    <property type="entry name" value="Cro/C1-type_HTH"/>
</dbReference>
<reference evidence="4" key="1">
    <citation type="submission" date="2020-10" db="EMBL/GenBank/DDBJ databases">
        <authorList>
            <person name="Gilroy R."/>
        </authorList>
    </citation>
    <scope>NUCLEOTIDE SEQUENCE</scope>
    <source>
        <strain evidence="4">ChiSjej6B24-2974</strain>
    </source>
</reference>
<name>A0A9D0ZJX7_9FIRM</name>
<dbReference type="GO" id="GO:0003677">
    <property type="term" value="F:DNA binding"/>
    <property type="evidence" value="ECO:0007669"/>
    <property type="project" value="UniProtKB-KW"/>
</dbReference>
<feature type="transmembrane region" description="Helical" evidence="2">
    <location>
        <begin position="134"/>
        <end position="157"/>
    </location>
</feature>
<evidence type="ECO:0000256" key="2">
    <source>
        <dbReference type="SAM" id="Phobius"/>
    </source>
</evidence>
<keyword evidence="1" id="KW-0238">DNA-binding</keyword>
<feature type="transmembrane region" description="Helical" evidence="2">
    <location>
        <begin position="193"/>
        <end position="217"/>
    </location>
</feature>
<dbReference type="Pfam" id="PF01381">
    <property type="entry name" value="HTH_3"/>
    <property type="match status" value="1"/>
</dbReference>
<keyword evidence="2" id="KW-0472">Membrane</keyword>
<evidence type="ECO:0000259" key="3">
    <source>
        <dbReference type="PROSITE" id="PS50943"/>
    </source>
</evidence>
<accession>A0A9D0ZJX7</accession>
<dbReference type="InterPro" id="IPR010982">
    <property type="entry name" value="Lambda_DNA-bd_dom_sf"/>
</dbReference>
<reference evidence="4" key="2">
    <citation type="journal article" date="2021" name="PeerJ">
        <title>Extensive microbial diversity within the chicken gut microbiome revealed by metagenomics and culture.</title>
        <authorList>
            <person name="Gilroy R."/>
            <person name="Ravi A."/>
            <person name="Getino M."/>
            <person name="Pursley I."/>
            <person name="Horton D.L."/>
            <person name="Alikhan N.F."/>
            <person name="Baker D."/>
            <person name="Gharbi K."/>
            <person name="Hall N."/>
            <person name="Watson M."/>
            <person name="Adriaenssens E.M."/>
            <person name="Foster-Nyarko E."/>
            <person name="Jarju S."/>
            <person name="Secka A."/>
            <person name="Antonio M."/>
            <person name="Oren A."/>
            <person name="Chaudhuri R.R."/>
            <person name="La Ragione R."/>
            <person name="Hildebrand F."/>
            <person name="Pallen M.J."/>
        </authorList>
    </citation>
    <scope>NUCLEOTIDE SEQUENCE</scope>
    <source>
        <strain evidence="4">ChiSjej6B24-2974</strain>
    </source>
</reference>
<gene>
    <name evidence="4" type="ORF">IAA52_00385</name>
</gene>
<dbReference type="PROSITE" id="PS50943">
    <property type="entry name" value="HTH_CROC1"/>
    <property type="match status" value="1"/>
</dbReference>
<feature type="transmembrane region" description="Helical" evidence="2">
    <location>
        <begin position="223"/>
        <end position="248"/>
    </location>
</feature>
<protein>
    <submittedName>
        <fullName evidence="4">Helix-turn-helix transcriptional regulator</fullName>
    </submittedName>
</protein>
<dbReference type="CDD" id="cd00093">
    <property type="entry name" value="HTH_XRE"/>
    <property type="match status" value="1"/>
</dbReference>
<dbReference type="SUPFAM" id="SSF47413">
    <property type="entry name" value="lambda repressor-like DNA-binding domains"/>
    <property type="match status" value="1"/>
</dbReference>
<proteinExistence type="predicted"/>
<dbReference type="Gene3D" id="1.10.260.40">
    <property type="entry name" value="lambda repressor-like DNA-binding domains"/>
    <property type="match status" value="1"/>
</dbReference>
<comment type="caution">
    <text evidence="4">The sequence shown here is derived from an EMBL/GenBank/DDBJ whole genome shotgun (WGS) entry which is preliminary data.</text>
</comment>
<keyword evidence="2" id="KW-1133">Transmembrane helix</keyword>
<dbReference type="PANTHER" id="PTHR46558:SF4">
    <property type="entry name" value="DNA-BIDING PHAGE PROTEIN"/>
    <property type="match status" value="1"/>
</dbReference>
<dbReference type="Proteomes" id="UP000824260">
    <property type="component" value="Unassembled WGS sequence"/>
</dbReference>